<accession>A0A9N9CL21</accession>
<proteinExistence type="predicted"/>
<name>A0A9N9CL21_9GLOM</name>
<keyword evidence="2" id="KW-1185">Reference proteome</keyword>
<dbReference type="Proteomes" id="UP000789706">
    <property type="component" value="Unassembled WGS sequence"/>
</dbReference>
<evidence type="ECO:0000313" key="1">
    <source>
        <dbReference type="EMBL" id="CAG8605674.1"/>
    </source>
</evidence>
<gene>
    <name evidence="1" type="ORF">DEBURN_LOCUS9736</name>
</gene>
<comment type="caution">
    <text evidence="1">The sequence shown here is derived from an EMBL/GenBank/DDBJ whole genome shotgun (WGS) entry which is preliminary data.</text>
</comment>
<protein>
    <submittedName>
        <fullName evidence="1">9246_t:CDS:1</fullName>
    </submittedName>
</protein>
<sequence length="302" mass="35940">MSALLYCLVLMYEDINEIYTSSIGGIIRFLDNDDNLLKNKTVIIIVNASGIYKETINNIKRQRFFSQLLKIEQFELLQQLLIRLSCDYWQNSLERLHTKMLFKHHVSSLAPNIIHDSFIFVISQNEKILAFCQRTTILKEYQQVKIHNYQIFVVWYLFTTFENSICQINYFKIQHLKMNITHKMMNSHRNMFVIRDSEDIFSVLEYKDLALIRNLSTKAIIEIDITTRDHVYHVIYNIEGERSNTLKLAKNQIIINNVELWYPNKSYFQISVYLDSTESTQLIISSNTIQIWKYSNYNTIEK</sequence>
<organism evidence="1 2">
    <name type="scientific">Diversispora eburnea</name>
    <dbReference type="NCBI Taxonomy" id="1213867"/>
    <lineage>
        <taxon>Eukaryota</taxon>
        <taxon>Fungi</taxon>
        <taxon>Fungi incertae sedis</taxon>
        <taxon>Mucoromycota</taxon>
        <taxon>Glomeromycotina</taxon>
        <taxon>Glomeromycetes</taxon>
        <taxon>Diversisporales</taxon>
        <taxon>Diversisporaceae</taxon>
        <taxon>Diversispora</taxon>
    </lineage>
</organism>
<reference evidence="1" key="1">
    <citation type="submission" date="2021-06" db="EMBL/GenBank/DDBJ databases">
        <authorList>
            <person name="Kallberg Y."/>
            <person name="Tangrot J."/>
            <person name="Rosling A."/>
        </authorList>
    </citation>
    <scope>NUCLEOTIDE SEQUENCE</scope>
    <source>
        <strain evidence="1">AZ414A</strain>
    </source>
</reference>
<dbReference type="EMBL" id="CAJVPK010002075">
    <property type="protein sequence ID" value="CAG8605674.1"/>
    <property type="molecule type" value="Genomic_DNA"/>
</dbReference>
<evidence type="ECO:0000313" key="2">
    <source>
        <dbReference type="Proteomes" id="UP000789706"/>
    </source>
</evidence>
<dbReference type="AlphaFoldDB" id="A0A9N9CL21"/>